<sequence>MPPKLNSKSLWVGIVMALAVAFLSFSALKIYVIDPESYARKVELKELELCTKADIAANRVQAAENRRAVDKIELNIEFIRKDQLEMKKQFEKFGDKQQQIFIAIEKISKDR</sequence>
<gene>
    <name evidence="2" type="ORF">MM415A02422_0015</name>
</gene>
<organism evidence="2">
    <name type="scientific">viral metagenome</name>
    <dbReference type="NCBI Taxonomy" id="1070528"/>
    <lineage>
        <taxon>unclassified sequences</taxon>
        <taxon>metagenomes</taxon>
        <taxon>organismal metagenomes</taxon>
    </lineage>
</organism>
<dbReference type="EMBL" id="MT142013">
    <property type="protein sequence ID" value="QJA73258.1"/>
    <property type="molecule type" value="Genomic_DNA"/>
</dbReference>
<evidence type="ECO:0000256" key="1">
    <source>
        <dbReference type="SAM" id="Phobius"/>
    </source>
</evidence>
<dbReference type="AlphaFoldDB" id="A0A6M3JV52"/>
<evidence type="ECO:0000313" key="2">
    <source>
        <dbReference type="EMBL" id="QJA73258.1"/>
    </source>
</evidence>
<feature type="transmembrane region" description="Helical" evidence="1">
    <location>
        <begin position="12"/>
        <end position="32"/>
    </location>
</feature>
<proteinExistence type="predicted"/>
<name>A0A6M3JV52_9ZZZZ</name>
<keyword evidence="1" id="KW-1133">Transmembrane helix</keyword>
<reference evidence="2" key="1">
    <citation type="submission" date="2020-03" db="EMBL/GenBank/DDBJ databases">
        <title>The deep terrestrial virosphere.</title>
        <authorList>
            <person name="Holmfeldt K."/>
            <person name="Nilsson E."/>
            <person name="Simone D."/>
            <person name="Lopez-Fernandez M."/>
            <person name="Wu X."/>
            <person name="de Brujin I."/>
            <person name="Lundin D."/>
            <person name="Andersson A."/>
            <person name="Bertilsson S."/>
            <person name="Dopson M."/>
        </authorList>
    </citation>
    <scope>NUCLEOTIDE SEQUENCE</scope>
    <source>
        <strain evidence="2">MM415A02422</strain>
    </source>
</reference>
<keyword evidence="1" id="KW-0472">Membrane</keyword>
<protein>
    <submittedName>
        <fullName evidence="2">Uncharacterized protein</fullName>
    </submittedName>
</protein>
<keyword evidence="1" id="KW-0812">Transmembrane</keyword>
<accession>A0A6M3JV52</accession>